<gene>
    <name evidence="1" type="ORF">Csa_3G307685</name>
</gene>
<protein>
    <submittedName>
        <fullName evidence="1">Uncharacterized protein</fullName>
    </submittedName>
</protein>
<reference evidence="1 2" key="4">
    <citation type="journal article" date="2011" name="BMC Genomics">
        <title>RNA-Seq improves annotation of protein-coding genes in the cucumber genome.</title>
        <authorList>
            <person name="Li Z."/>
            <person name="Zhang Z."/>
            <person name="Yan P."/>
            <person name="Huang S."/>
            <person name="Fei Z."/>
            <person name="Lin K."/>
        </authorList>
    </citation>
    <scope>NUCLEOTIDE SEQUENCE [LARGE SCALE GENOMIC DNA]</scope>
    <source>
        <strain evidence="2">cv. 9930</strain>
    </source>
</reference>
<dbReference type="Proteomes" id="UP000029981">
    <property type="component" value="Chromosome 3"/>
</dbReference>
<organism evidence="1 2">
    <name type="scientific">Cucumis sativus</name>
    <name type="common">Cucumber</name>
    <dbReference type="NCBI Taxonomy" id="3659"/>
    <lineage>
        <taxon>Eukaryota</taxon>
        <taxon>Viridiplantae</taxon>
        <taxon>Streptophyta</taxon>
        <taxon>Embryophyta</taxon>
        <taxon>Tracheophyta</taxon>
        <taxon>Spermatophyta</taxon>
        <taxon>Magnoliopsida</taxon>
        <taxon>eudicotyledons</taxon>
        <taxon>Gunneridae</taxon>
        <taxon>Pentapetalae</taxon>
        <taxon>rosids</taxon>
        <taxon>fabids</taxon>
        <taxon>Cucurbitales</taxon>
        <taxon>Cucurbitaceae</taxon>
        <taxon>Benincaseae</taxon>
        <taxon>Cucumis</taxon>
    </lineage>
</organism>
<sequence length="105" mass="12024">MNGSFIYNTIIMHPVHCASNSTIPTQSFNVQQQEGATRRAQKLAIAKSCIISCPHCISHLLPLLLSVQHGVNQRRHSNPEQVWGSNGYRTRQRPVRTKFWSQWNQ</sequence>
<dbReference type="Gramene" id="KGN57800">
    <property type="protein sequence ID" value="KGN57800"/>
    <property type="gene ID" value="Csa_3G307685"/>
</dbReference>
<reference evidence="1 2" key="1">
    <citation type="journal article" date="2009" name="Nat. Genet.">
        <title>The genome of the cucumber, Cucumis sativus L.</title>
        <authorList>
            <person name="Huang S."/>
            <person name="Li R."/>
            <person name="Zhang Z."/>
            <person name="Li L."/>
            <person name="Gu X."/>
            <person name="Fan W."/>
            <person name="Lucas W.J."/>
            <person name="Wang X."/>
            <person name="Xie B."/>
            <person name="Ni P."/>
            <person name="Ren Y."/>
            <person name="Zhu H."/>
            <person name="Li J."/>
            <person name="Lin K."/>
            <person name="Jin W."/>
            <person name="Fei Z."/>
            <person name="Li G."/>
            <person name="Staub J."/>
            <person name="Kilian A."/>
            <person name="van der Vossen E.A."/>
            <person name="Wu Y."/>
            <person name="Guo J."/>
            <person name="He J."/>
            <person name="Jia Z."/>
            <person name="Ren Y."/>
            <person name="Tian G."/>
            <person name="Lu Y."/>
            <person name="Ruan J."/>
            <person name="Qian W."/>
            <person name="Wang M."/>
            <person name="Huang Q."/>
            <person name="Li B."/>
            <person name="Xuan Z."/>
            <person name="Cao J."/>
            <person name="Asan"/>
            <person name="Wu Z."/>
            <person name="Zhang J."/>
            <person name="Cai Q."/>
            <person name="Bai Y."/>
            <person name="Zhao B."/>
            <person name="Han Y."/>
            <person name="Li Y."/>
            <person name="Li X."/>
            <person name="Wang S."/>
            <person name="Shi Q."/>
            <person name="Liu S."/>
            <person name="Cho W.K."/>
            <person name="Kim J.Y."/>
            <person name="Xu Y."/>
            <person name="Heller-Uszynska K."/>
            <person name="Miao H."/>
            <person name="Cheng Z."/>
            <person name="Zhang S."/>
            <person name="Wu J."/>
            <person name="Yang Y."/>
            <person name="Kang H."/>
            <person name="Li M."/>
            <person name="Liang H."/>
            <person name="Ren X."/>
            <person name="Shi Z."/>
            <person name="Wen M."/>
            <person name="Jian M."/>
            <person name="Yang H."/>
            <person name="Zhang G."/>
            <person name="Yang Z."/>
            <person name="Chen R."/>
            <person name="Liu S."/>
            <person name="Li J."/>
            <person name="Ma L."/>
            <person name="Liu H."/>
            <person name="Zhou Y."/>
            <person name="Zhao J."/>
            <person name="Fang X."/>
            <person name="Li G."/>
            <person name="Fang L."/>
            <person name="Li Y."/>
            <person name="Liu D."/>
            <person name="Zheng H."/>
            <person name="Zhang Y."/>
            <person name="Qin N."/>
            <person name="Li Z."/>
            <person name="Yang G."/>
            <person name="Yang S."/>
            <person name="Bolund L."/>
            <person name="Kristiansen K."/>
            <person name="Zheng H."/>
            <person name="Li S."/>
            <person name="Zhang X."/>
            <person name="Yang H."/>
            <person name="Wang J."/>
            <person name="Sun R."/>
            <person name="Zhang B."/>
            <person name="Jiang S."/>
            <person name="Wang J."/>
            <person name="Du Y."/>
            <person name="Li S."/>
        </authorList>
    </citation>
    <scope>NUCLEOTIDE SEQUENCE [LARGE SCALE GENOMIC DNA]</scope>
    <source>
        <strain evidence="2">cv. 9930</strain>
    </source>
</reference>
<reference evidence="1 2" key="3">
    <citation type="journal article" date="2010" name="BMC Genomics">
        <title>Transcriptome sequencing and comparative analysis of cucumber flowers with different sex types.</title>
        <authorList>
            <person name="Guo S."/>
            <person name="Zheng Y."/>
            <person name="Joung J.G."/>
            <person name="Liu S."/>
            <person name="Zhang Z."/>
            <person name="Crasta O.R."/>
            <person name="Sobral B.W."/>
            <person name="Xu Y."/>
            <person name="Huang S."/>
            <person name="Fei Z."/>
        </authorList>
    </citation>
    <scope>NUCLEOTIDE SEQUENCE [LARGE SCALE GENOMIC DNA]</scope>
    <source>
        <strain evidence="2">cv. 9930</strain>
    </source>
</reference>
<dbReference type="EMBL" id="CM002924">
    <property type="protein sequence ID" value="KGN57800.1"/>
    <property type="molecule type" value="Genomic_DNA"/>
</dbReference>
<proteinExistence type="predicted"/>
<evidence type="ECO:0000313" key="1">
    <source>
        <dbReference type="EMBL" id="KGN57800.1"/>
    </source>
</evidence>
<reference evidence="1 2" key="2">
    <citation type="journal article" date="2009" name="PLoS ONE">
        <title>An integrated genetic and cytogenetic map of the cucumber genome.</title>
        <authorList>
            <person name="Ren Y."/>
            <person name="Zhang Z."/>
            <person name="Liu J."/>
            <person name="Staub J.E."/>
            <person name="Han Y."/>
            <person name="Cheng Z."/>
            <person name="Li X."/>
            <person name="Lu J."/>
            <person name="Miao H."/>
            <person name="Kang H."/>
            <person name="Xie B."/>
            <person name="Gu X."/>
            <person name="Wang X."/>
            <person name="Du Y."/>
            <person name="Jin W."/>
            <person name="Huang S."/>
        </authorList>
    </citation>
    <scope>NUCLEOTIDE SEQUENCE [LARGE SCALE GENOMIC DNA]</scope>
    <source>
        <strain evidence="2">cv. 9930</strain>
    </source>
</reference>
<dbReference type="AlphaFoldDB" id="A0A0A0L736"/>
<evidence type="ECO:0000313" key="2">
    <source>
        <dbReference type="Proteomes" id="UP000029981"/>
    </source>
</evidence>
<keyword evidence="2" id="KW-1185">Reference proteome</keyword>
<name>A0A0A0L736_CUCSA</name>
<accession>A0A0A0L736</accession>